<feature type="non-terminal residue" evidence="2">
    <location>
        <position position="1"/>
    </location>
</feature>
<dbReference type="EMBL" id="KI545857">
    <property type="protein sequence ID" value="EST08671.1"/>
    <property type="molecule type" value="Genomic_DNA"/>
</dbReference>
<dbReference type="STRING" id="1365824.V5EDX8"/>
<reference evidence="3" key="1">
    <citation type="journal article" date="2013" name="Genome Announc.">
        <title>Draft genome sequence of Pseudozyma brasiliensis sp. nov. strain GHG001, a high producer of endo-1,4-xylanase isolated from an insect pest of sugarcane.</title>
        <authorList>
            <person name="Oliveira J.V.D.C."/>
            <person name="dos Santos R.A.C."/>
            <person name="Borges T.A."/>
            <person name="Riano-Pachon D.M."/>
            <person name="Goldman G.H."/>
        </authorList>
    </citation>
    <scope>NUCLEOTIDE SEQUENCE [LARGE SCALE GENOMIC DNA]</scope>
    <source>
        <strain evidence="3">GHG001</strain>
    </source>
</reference>
<organism evidence="2 3">
    <name type="scientific">Kalmanozyma brasiliensis (strain GHG001)</name>
    <name type="common">Yeast</name>
    <name type="synonym">Pseudozyma brasiliensis</name>
    <dbReference type="NCBI Taxonomy" id="1365824"/>
    <lineage>
        <taxon>Eukaryota</taxon>
        <taxon>Fungi</taxon>
        <taxon>Dikarya</taxon>
        <taxon>Basidiomycota</taxon>
        <taxon>Ustilaginomycotina</taxon>
        <taxon>Ustilaginomycetes</taxon>
        <taxon>Ustilaginales</taxon>
        <taxon>Ustilaginaceae</taxon>
        <taxon>Kalmanozyma</taxon>
    </lineage>
</organism>
<gene>
    <name evidence="2" type="ORF">PSEUBRA_SCAF15g05701</name>
</gene>
<proteinExistence type="predicted"/>
<dbReference type="AlphaFoldDB" id="V5EDX8"/>
<name>V5EDX8_KALBG</name>
<protein>
    <submittedName>
        <fullName evidence="2">Uncharacterized protein</fullName>
    </submittedName>
</protein>
<feature type="compositionally biased region" description="Basic and acidic residues" evidence="1">
    <location>
        <begin position="777"/>
        <end position="786"/>
    </location>
</feature>
<feature type="region of interest" description="Disordered" evidence="1">
    <location>
        <begin position="748"/>
        <end position="806"/>
    </location>
</feature>
<feature type="compositionally biased region" description="Low complexity" evidence="1">
    <location>
        <begin position="644"/>
        <end position="655"/>
    </location>
</feature>
<accession>V5EDX8</accession>
<evidence type="ECO:0000313" key="3">
    <source>
        <dbReference type="Proteomes" id="UP000019377"/>
    </source>
</evidence>
<dbReference type="eggNOG" id="ENOG502RSC5">
    <property type="taxonomic scope" value="Eukaryota"/>
</dbReference>
<sequence length="806" mass="88247">LLALRRTNKLLPFAGSSIDATLYQELIVLFGIQWDSNSGYWKTARLATSTDPAHPLVKIDINISKIEDRMLDELCYDSILLAGLDMKAETSPAARDSGVSAHGLPKINDLVERVTSALYGTKPANVKASDLHTHAQCLMILAWRELARGLFRRATTFWTIIWCLLLKIRALREQEVDRTECYINGVEISLVTAEELNNMQAITQLVLLWLELSLGPTPAHALTVSLDSQRKANDTSTSWISELDKRSGNFAAIQGYRRSFVLLCSIECVLDSLTESCDAWTSFSDGRSLQTKQHDDATERTDAILSQARVSQTSRRAKASSKVIPGAALISLTALLACFHTRNASVALRRPPSKMYEQWIANVVKACSSVTLQLRDAFISCASTDSDVTRSEAHETACCIANATSYGDKLNANSVTLTMIEAVALTFELLLSQVDRGSFAGPPGFADEAVWPTDDGCGWAITEKLGCMLGITSTMMDCLESVPTPGKRPGHVLKLLLQLQERLHRLGVQPDISFAFDVDMHQSAFDAVPKARQLKGEGGLSQFNLQGDTSARCYSLATSTFAQTSTSDAQPQAMPNTVDSAEQAQAQSFYPTPPYSDIALPPLPHRPIWYGPGPMPVQRHDASASASSHLRGPASQSIYAIQDRSPSSSTSCAETSAEERAGKRFRVHLDLHDGWWTARQEDNLHGSESYGSRQLQNLRQATVPVCWAIMRRRQQEAASRRSQDLPAAEALASIQSMTFLTDEIDASGCSTASTTGRPHSGGRITDLTIVSSSSLPNEEKDEMKETSDEEGDDENSDDEDEDDDDE</sequence>
<keyword evidence="3" id="KW-1185">Reference proteome</keyword>
<feature type="non-terminal residue" evidence="2">
    <location>
        <position position="806"/>
    </location>
</feature>
<dbReference type="OrthoDB" id="2556736at2759"/>
<feature type="compositionally biased region" description="Acidic residues" evidence="1">
    <location>
        <begin position="787"/>
        <end position="806"/>
    </location>
</feature>
<feature type="compositionally biased region" description="Polar residues" evidence="1">
    <location>
        <begin position="748"/>
        <end position="757"/>
    </location>
</feature>
<evidence type="ECO:0000313" key="2">
    <source>
        <dbReference type="EMBL" id="EST08671.1"/>
    </source>
</evidence>
<dbReference type="HOGENOM" id="CLU_349534_0_0_1"/>
<evidence type="ECO:0000256" key="1">
    <source>
        <dbReference type="SAM" id="MobiDB-lite"/>
    </source>
</evidence>
<dbReference type="Proteomes" id="UP000019377">
    <property type="component" value="Unassembled WGS sequence"/>
</dbReference>
<feature type="region of interest" description="Disordered" evidence="1">
    <location>
        <begin position="638"/>
        <end position="659"/>
    </location>
</feature>